<dbReference type="AlphaFoldDB" id="A0A8K0NT02"/>
<name>A0A8K0NT02_9TREE</name>
<organism evidence="3 4">
    <name type="scientific">Filobasidium floriforme</name>
    <dbReference type="NCBI Taxonomy" id="5210"/>
    <lineage>
        <taxon>Eukaryota</taxon>
        <taxon>Fungi</taxon>
        <taxon>Dikarya</taxon>
        <taxon>Basidiomycota</taxon>
        <taxon>Agaricomycotina</taxon>
        <taxon>Tremellomycetes</taxon>
        <taxon>Filobasidiales</taxon>
        <taxon>Filobasidiaceae</taxon>
        <taxon>Filobasidium</taxon>
    </lineage>
</organism>
<accession>A0A8K0NT02</accession>
<keyword evidence="4" id="KW-1185">Reference proteome</keyword>
<comment type="caution">
    <text evidence="3">The sequence shown here is derived from an EMBL/GenBank/DDBJ whole genome shotgun (WGS) entry which is preliminary data.</text>
</comment>
<evidence type="ECO:0000313" key="4">
    <source>
        <dbReference type="Proteomes" id="UP000812966"/>
    </source>
</evidence>
<evidence type="ECO:0000313" key="3">
    <source>
        <dbReference type="EMBL" id="KAG7571238.1"/>
    </source>
</evidence>
<dbReference type="Proteomes" id="UP000812966">
    <property type="component" value="Unassembled WGS sequence"/>
</dbReference>
<protein>
    <submittedName>
        <fullName evidence="3">Uncharacterized protein</fullName>
    </submittedName>
</protein>
<keyword evidence="2" id="KW-1133">Transmembrane helix</keyword>
<dbReference type="EMBL" id="JABELV010000009">
    <property type="protein sequence ID" value="KAG7571238.1"/>
    <property type="molecule type" value="Genomic_DNA"/>
</dbReference>
<feature type="region of interest" description="Disordered" evidence="1">
    <location>
        <begin position="1"/>
        <end position="47"/>
    </location>
</feature>
<feature type="transmembrane region" description="Helical" evidence="2">
    <location>
        <begin position="76"/>
        <end position="97"/>
    </location>
</feature>
<proteinExistence type="predicted"/>
<feature type="compositionally biased region" description="Low complexity" evidence="1">
    <location>
        <begin position="18"/>
        <end position="27"/>
    </location>
</feature>
<sequence length="98" mass="9429">MTDSVGAVEGTGSGDGSGDITSTDSSSPIMTTASAQPPVTPTSIRSIAPTTAGIGSTALSGATSSTDTPFNSGLKVISSVSIGIMGVFAVFIGLVGLF</sequence>
<gene>
    <name evidence="3" type="ORF">FFLO_00750</name>
</gene>
<evidence type="ECO:0000256" key="1">
    <source>
        <dbReference type="SAM" id="MobiDB-lite"/>
    </source>
</evidence>
<keyword evidence="2" id="KW-0812">Transmembrane</keyword>
<evidence type="ECO:0000256" key="2">
    <source>
        <dbReference type="SAM" id="Phobius"/>
    </source>
</evidence>
<reference evidence="3" key="1">
    <citation type="submission" date="2020-04" db="EMBL/GenBank/DDBJ databases">
        <title>Analysis of mating type loci in Filobasidium floriforme.</title>
        <authorList>
            <person name="Nowrousian M."/>
        </authorList>
    </citation>
    <scope>NUCLEOTIDE SEQUENCE</scope>
    <source>
        <strain evidence="3">CBS 6242</strain>
    </source>
</reference>
<keyword evidence="2" id="KW-0472">Membrane</keyword>
<feature type="compositionally biased region" description="Polar residues" evidence="1">
    <location>
        <begin position="28"/>
        <end position="47"/>
    </location>
</feature>